<comment type="caution">
    <text evidence="3">The sequence shown here is derived from an EMBL/GenBank/DDBJ whole genome shotgun (WGS) entry which is preliminary data.</text>
</comment>
<organism evidence="3 4">
    <name type="scientific">Letharia lupina</name>
    <dbReference type="NCBI Taxonomy" id="560253"/>
    <lineage>
        <taxon>Eukaryota</taxon>
        <taxon>Fungi</taxon>
        <taxon>Dikarya</taxon>
        <taxon>Ascomycota</taxon>
        <taxon>Pezizomycotina</taxon>
        <taxon>Lecanoromycetes</taxon>
        <taxon>OSLEUM clade</taxon>
        <taxon>Lecanoromycetidae</taxon>
        <taxon>Lecanorales</taxon>
        <taxon>Lecanorineae</taxon>
        <taxon>Parmeliaceae</taxon>
        <taxon>Letharia</taxon>
    </lineage>
</organism>
<dbReference type="SUPFAM" id="SSF56801">
    <property type="entry name" value="Acetyl-CoA synthetase-like"/>
    <property type="match status" value="1"/>
</dbReference>
<dbReference type="GO" id="GO:0004467">
    <property type="term" value="F:long-chain fatty acid-CoA ligase activity"/>
    <property type="evidence" value="ECO:0007669"/>
    <property type="project" value="TreeGrafter"/>
</dbReference>
<dbReference type="InterPro" id="IPR000873">
    <property type="entry name" value="AMP-dep_synth/lig_dom"/>
</dbReference>
<evidence type="ECO:0000313" key="4">
    <source>
        <dbReference type="Proteomes" id="UP000593566"/>
    </source>
</evidence>
<dbReference type="GO" id="GO:0005783">
    <property type="term" value="C:endoplasmic reticulum"/>
    <property type="evidence" value="ECO:0007669"/>
    <property type="project" value="TreeGrafter"/>
</dbReference>
<proteinExistence type="predicted"/>
<gene>
    <name evidence="3" type="ORF">HO133_005306</name>
</gene>
<evidence type="ECO:0000313" key="3">
    <source>
        <dbReference type="EMBL" id="KAF6218763.1"/>
    </source>
</evidence>
<dbReference type="AlphaFoldDB" id="A0A8H6F8L2"/>
<dbReference type="InterPro" id="IPR042099">
    <property type="entry name" value="ANL_N_sf"/>
</dbReference>
<sequence length="556" mass="60104">MAADPISILQQVDSQIENILAGWNLYTTLIALVLAAYLISPLFLLTEPDVHPLLLARQSSASYVRQPKESAVFRSLETPHGYPLKSGLNVKDAGQPKWTSGRDGDLRDVWKRAVTGPVDADGKPTGGEAGKVITTYGKEEVIEYDFAKLSSEINAVGQHMKAHGGSRVAIHMPNSVELLVTFFASAFYGLTPILIPQQQSLDTLAGILVETKADILVAGAGSLPLKDLLPKYPNLKQVIWVVERTSRHMDWNEVGEGEGGKADIAVWHDIIDEKQTSSELPDEISEGTLTNVVMVTEDAWSAMDSYELTEFTQANFVAAIGAQISALPRLHRLAPTDTFTPLASLAEMYPLIVTLAALFSHASLALTSVSGPRASYSAAFQGASPTVIIANTETLSSFCKDKERTMSSSLLGQFNQWRKARTLEAGTMPKASGLTNTPRLIYTYDKAGSSTVKLDAEELFKLKVYSGARTIYAFTDSQVAGAISQTNMLDYQNKSADFGPPLSSVEIKLRDAEDGKNIDDKPLGELVVSGPAVVGGEKVVNQIMTMTDRNTLAYAS</sequence>
<keyword evidence="1" id="KW-0472">Membrane</keyword>
<dbReference type="PANTHER" id="PTHR43272">
    <property type="entry name" value="LONG-CHAIN-FATTY-ACID--COA LIGASE"/>
    <property type="match status" value="1"/>
</dbReference>
<evidence type="ECO:0000259" key="2">
    <source>
        <dbReference type="Pfam" id="PF00501"/>
    </source>
</evidence>
<keyword evidence="1" id="KW-0812">Transmembrane</keyword>
<feature type="domain" description="AMP-dependent synthetase/ligase" evidence="2">
    <location>
        <begin position="139"/>
        <end position="244"/>
    </location>
</feature>
<name>A0A8H6F8L2_9LECA</name>
<dbReference type="Proteomes" id="UP000593566">
    <property type="component" value="Unassembled WGS sequence"/>
</dbReference>
<feature type="transmembrane region" description="Helical" evidence="1">
    <location>
        <begin position="23"/>
        <end position="45"/>
    </location>
</feature>
<dbReference type="Gene3D" id="3.40.50.12780">
    <property type="entry name" value="N-terminal domain of ligase-like"/>
    <property type="match status" value="1"/>
</dbReference>
<accession>A0A8H6F8L2</accession>
<keyword evidence="1" id="KW-1133">Transmembrane helix</keyword>
<reference evidence="3 4" key="1">
    <citation type="journal article" date="2020" name="Genomics">
        <title>Complete, high-quality genomes from long-read metagenomic sequencing of two wolf lichen thalli reveals enigmatic genome architecture.</title>
        <authorList>
            <person name="McKenzie S.K."/>
            <person name="Walston R.F."/>
            <person name="Allen J.L."/>
        </authorList>
    </citation>
    <scope>NUCLEOTIDE SEQUENCE [LARGE SCALE GENOMIC DNA]</scope>
    <source>
        <strain evidence="3">WasteWater1</strain>
    </source>
</reference>
<dbReference type="EMBL" id="JACCJB010000021">
    <property type="protein sequence ID" value="KAF6218763.1"/>
    <property type="molecule type" value="Genomic_DNA"/>
</dbReference>
<dbReference type="GeneID" id="59333712"/>
<dbReference type="PANTHER" id="PTHR43272:SF11">
    <property type="entry name" value="AMP-DEPENDENT SYNTHETASE_LIGASE DOMAIN-CONTAINING PROTEIN"/>
    <property type="match status" value="1"/>
</dbReference>
<protein>
    <recommendedName>
        <fullName evidence="2">AMP-dependent synthetase/ligase domain-containing protein</fullName>
    </recommendedName>
</protein>
<dbReference type="Pfam" id="PF00501">
    <property type="entry name" value="AMP-binding"/>
    <property type="match status" value="1"/>
</dbReference>
<dbReference type="RefSeq" id="XP_037148198.1">
    <property type="nucleotide sequence ID" value="XM_037296216.1"/>
</dbReference>
<dbReference type="GO" id="GO:0016020">
    <property type="term" value="C:membrane"/>
    <property type="evidence" value="ECO:0007669"/>
    <property type="project" value="TreeGrafter"/>
</dbReference>
<keyword evidence="4" id="KW-1185">Reference proteome</keyword>
<evidence type="ECO:0000256" key="1">
    <source>
        <dbReference type="SAM" id="Phobius"/>
    </source>
</evidence>